<evidence type="ECO:0000256" key="3">
    <source>
        <dbReference type="ARBA" id="ARBA00022801"/>
    </source>
</evidence>
<feature type="binding site" evidence="5">
    <location>
        <position position="276"/>
    </location>
    <ligand>
        <name>substrate</name>
    </ligand>
</feature>
<dbReference type="PANTHER" id="PTHR12837:SF15">
    <property type="entry name" value="POLY(ADP-RIBOSE) GLYCOHYDROLASE"/>
    <property type="match status" value="1"/>
</dbReference>
<dbReference type="InterPro" id="IPR046372">
    <property type="entry name" value="PARG_cat_C"/>
</dbReference>
<reference evidence="8" key="1">
    <citation type="submission" date="2014-08" db="EMBL/GenBank/DDBJ databases">
        <authorList>
            <person name="Murali S."/>
            <person name="Richards S."/>
            <person name="Bandaranaike D."/>
            <person name="Bellair M."/>
            <person name="Blankenburg K."/>
            <person name="Chao H."/>
            <person name="Dinh H."/>
            <person name="Doddapaneni H."/>
            <person name="Dugan-Rocha S."/>
            <person name="Elkadiri S."/>
            <person name="Gnanaolivu R."/>
            <person name="Hughes D."/>
            <person name="Lee S."/>
            <person name="Li M."/>
            <person name="Ming W."/>
            <person name="Munidasa M."/>
            <person name="Muniz J."/>
            <person name="Nguyen L."/>
            <person name="Osuji N."/>
            <person name="Pu L.-L."/>
            <person name="Puazo M."/>
            <person name="Skinner E."/>
            <person name="Qu C."/>
            <person name="Quiroz J."/>
            <person name="Raj R."/>
            <person name="Weissenberger G."/>
            <person name="Xin Y."/>
            <person name="Zou X."/>
            <person name="Han Y."/>
            <person name="Worley K."/>
            <person name="Muzny D."/>
            <person name="Gibbs R."/>
        </authorList>
    </citation>
    <scope>NUCLEOTIDE SEQUENCE</scope>
    <source>
        <strain evidence="8">HAZT.00-mixed</strain>
        <tissue evidence="8">Whole organism</tissue>
    </source>
</reference>
<gene>
    <name evidence="8" type="ORF">HAZT_HAZT007474</name>
</gene>
<protein>
    <recommendedName>
        <fullName evidence="2">poly(ADP-ribose) glycohydrolase</fullName>
        <ecNumber evidence="2">3.2.1.143</ecNumber>
    </recommendedName>
</protein>
<dbReference type="Proteomes" id="UP000711488">
    <property type="component" value="Unassembled WGS sequence"/>
</dbReference>
<evidence type="ECO:0000256" key="1">
    <source>
        <dbReference type="ARBA" id="ARBA00009545"/>
    </source>
</evidence>
<evidence type="ECO:0000256" key="2">
    <source>
        <dbReference type="ARBA" id="ARBA00012255"/>
    </source>
</evidence>
<dbReference type="OrthoDB" id="1937899at2759"/>
<feature type="active site" evidence="4">
    <location>
        <position position="259"/>
    </location>
</feature>
<evidence type="ECO:0000259" key="7">
    <source>
        <dbReference type="Pfam" id="PF20811"/>
    </source>
</evidence>
<dbReference type="Pfam" id="PF05028">
    <property type="entry name" value="PARG_cat_C"/>
    <property type="match status" value="1"/>
</dbReference>
<dbReference type="GO" id="GO:0005975">
    <property type="term" value="P:carbohydrate metabolic process"/>
    <property type="evidence" value="ECO:0007669"/>
    <property type="project" value="InterPro"/>
</dbReference>
<dbReference type="GO" id="GO:1990966">
    <property type="term" value="P:ATP generation from poly-ADP-D-ribose"/>
    <property type="evidence" value="ECO:0007669"/>
    <property type="project" value="TreeGrafter"/>
</dbReference>
<dbReference type="AlphaFoldDB" id="A0A6A0HBM5"/>
<dbReference type="GO" id="GO:0005737">
    <property type="term" value="C:cytoplasm"/>
    <property type="evidence" value="ECO:0007669"/>
    <property type="project" value="TreeGrafter"/>
</dbReference>
<evidence type="ECO:0000256" key="4">
    <source>
        <dbReference type="PIRSR" id="PIRSR607724-1"/>
    </source>
</evidence>
<evidence type="ECO:0000256" key="5">
    <source>
        <dbReference type="PIRSR" id="PIRSR607724-2"/>
    </source>
</evidence>
<accession>A0A6A0HBM5</accession>
<dbReference type="EMBL" id="JQDR03002189">
    <property type="protein sequence ID" value="KAA0203198.1"/>
    <property type="molecule type" value="Genomic_DNA"/>
</dbReference>
<dbReference type="GO" id="GO:0009225">
    <property type="term" value="P:nucleotide-sugar metabolic process"/>
    <property type="evidence" value="ECO:0007669"/>
    <property type="project" value="TreeGrafter"/>
</dbReference>
<dbReference type="Pfam" id="PF20811">
    <property type="entry name" value="PARG_cat_N"/>
    <property type="match status" value="1"/>
</dbReference>
<dbReference type="PANTHER" id="PTHR12837">
    <property type="entry name" value="POLY ADP-RIBOSE GLYCOHYDROLASE"/>
    <property type="match status" value="1"/>
</dbReference>
<feature type="binding site" evidence="5">
    <location>
        <position position="262"/>
    </location>
    <ligand>
        <name>substrate</name>
    </ligand>
</feature>
<evidence type="ECO:0000259" key="6">
    <source>
        <dbReference type="Pfam" id="PF05028"/>
    </source>
</evidence>
<dbReference type="InterPro" id="IPR048362">
    <property type="entry name" value="PARG_helical"/>
</dbReference>
<feature type="active site" evidence="4">
    <location>
        <position position="277"/>
    </location>
</feature>
<proteinExistence type="inferred from homology"/>
<evidence type="ECO:0000313" key="8">
    <source>
        <dbReference type="EMBL" id="KAA0203198.1"/>
    </source>
</evidence>
<dbReference type="EC" id="3.2.1.143" evidence="2"/>
<reference evidence="8" key="2">
    <citation type="journal article" date="2018" name="Environ. Sci. Technol.">
        <title>The Toxicogenome of Hyalella azteca: A Model for Sediment Ecotoxicology and Evolutionary Toxicology.</title>
        <authorList>
            <person name="Poynton H.C."/>
            <person name="Hasenbein S."/>
            <person name="Benoit J.B."/>
            <person name="Sepulveda M.S."/>
            <person name="Poelchau M.F."/>
            <person name="Hughes D.S.T."/>
            <person name="Murali S.C."/>
            <person name="Chen S."/>
            <person name="Glastad K.M."/>
            <person name="Goodisman M.A.D."/>
            <person name="Werren J.H."/>
            <person name="Vineis J.H."/>
            <person name="Bowen J.L."/>
            <person name="Friedrich M."/>
            <person name="Jones J."/>
            <person name="Robertson H.M."/>
            <person name="Feyereisen R."/>
            <person name="Mechler-Hickson A."/>
            <person name="Mathers N."/>
            <person name="Lee C.E."/>
            <person name="Colbourne J.K."/>
            <person name="Biales A."/>
            <person name="Johnston J.S."/>
            <person name="Wellborn G.A."/>
            <person name="Rosendale A.J."/>
            <person name="Cridge A.G."/>
            <person name="Munoz-Torres M.C."/>
            <person name="Bain P.A."/>
            <person name="Manny A.R."/>
            <person name="Major K.M."/>
            <person name="Lambert F.N."/>
            <person name="Vulpe C.D."/>
            <person name="Tuck P."/>
            <person name="Blalock B.J."/>
            <person name="Lin Y.Y."/>
            <person name="Smith M.E."/>
            <person name="Ochoa-Acuna H."/>
            <person name="Chen M.M."/>
            <person name="Childers C.P."/>
            <person name="Qu J."/>
            <person name="Dugan S."/>
            <person name="Lee S.L."/>
            <person name="Chao H."/>
            <person name="Dinh H."/>
            <person name="Han Y."/>
            <person name="Doddapaneni H."/>
            <person name="Worley K.C."/>
            <person name="Muzny D.M."/>
            <person name="Gibbs R.A."/>
            <person name="Richards S."/>
        </authorList>
    </citation>
    <scope>NUCLEOTIDE SEQUENCE</scope>
    <source>
        <strain evidence="8">HAZT.00-mixed</strain>
        <tissue evidence="8">Whole organism</tissue>
    </source>
</reference>
<dbReference type="GO" id="GO:0006282">
    <property type="term" value="P:regulation of DNA repair"/>
    <property type="evidence" value="ECO:0007669"/>
    <property type="project" value="InterPro"/>
</dbReference>
<comment type="similarity">
    <text evidence="1">Belongs to the poly(ADP-ribose) glycohydrolase family.</text>
</comment>
<organism evidence="8">
    <name type="scientific">Hyalella azteca</name>
    <name type="common">Amphipod</name>
    <dbReference type="NCBI Taxonomy" id="294128"/>
    <lineage>
        <taxon>Eukaryota</taxon>
        <taxon>Metazoa</taxon>
        <taxon>Ecdysozoa</taxon>
        <taxon>Arthropoda</taxon>
        <taxon>Crustacea</taxon>
        <taxon>Multicrustacea</taxon>
        <taxon>Malacostraca</taxon>
        <taxon>Eumalacostraca</taxon>
        <taxon>Peracarida</taxon>
        <taxon>Amphipoda</taxon>
        <taxon>Senticaudata</taxon>
        <taxon>Talitrida</taxon>
        <taxon>Talitroidea</taxon>
        <taxon>Hyalellidae</taxon>
        <taxon>Hyalella</taxon>
    </lineage>
</organism>
<feature type="domain" description="PARG helical" evidence="7">
    <location>
        <begin position="56"/>
        <end position="140"/>
    </location>
</feature>
<comment type="caution">
    <text evidence="8">The sequence shown here is derived from an EMBL/GenBank/DDBJ whole genome shotgun (WGS) entry which is preliminary data.</text>
</comment>
<feature type="active site" evidence="4">
    <location>
        <position position="278"/>
    </location>
</feature>
<feature type="domain" description="PARG catalytic Macro" evidence="6">
    <location>
        <begin position="229"/>
        <end position="426"/>
    </location>
</feature>
<dbReference type="GO" id="GO:0004649">
    <property type="term" value="F:poly(ADP-ribose) glycohydrolase activity"/>
    <property type="evidence" value="ECO:0007669"/>
    <property type="project" value="UniProtKB-EC"/>
</dbReference>
<feature type="binding site" evidence="5">
    <location>
        <position position="317"/>
    </location>
    <ligand>
        <name>substrate</name>
    </ligand>
</feature>
<sequence>MLQKSDVVPRWNVITEALSKPITSISELQEAILSYNTRYRGKWKFHGLYALVNQFDECEEQELFGTTLPKMCRLALRLPELITAPVPLLSQNSQASLTLSQLQIACLLANAFFCTFPRRNARGSNSEYANYPDINFNSVMSVCLVPCLDVHSVMSVCLVPCLDVHSVISVFLVPCLDVRSVMSVCLVPCFDVHSVMSVFLVPCLDVHRVMQPTGLVTLCRTQAPDSDMHRWQSCSSPLPRLHCHHDTLIEDVPGLLHVDFANKFLGGGVLGFGCVQEEIKFLLCPELLVSRLVTEALDKNEALVIIGVEQFNKGAGYGSSFTFSGSFHDSTQRDSFGRRLTQLVAIDALHFRQRPREQYEKPLLLRELNKVQTIFKSPQMIVFEHCDTFQAYAGFRPLSGSIGPAVAVATGNWGCGAFRGDPHLKVELYQQLDHVVLTLALCCIYVSASPQRMMITLSLLQALLQIASCAAAGRDIAYFTFHDSDFKHRLSDLHDFLTRRSVTAGHY</sequence>
<keyword evidence="3" id="KW-0378">Hydrolase</keyword>
<reference evidence="8" key="3">
    <citation type="submission" date="2019-06" db="EMBL/GenBank/DDBJ databases">
        <authorList>
            <person name="Poynton C."/>
            <person name="Hasenbein S."/>
            <person name="Benoit J.B."/>
            <person name="Sepulveda M.S."/>
            <person name="Poelchau M.F."/>
            <person name="Murali S.C."/>
            <person name="Chen S."/>
            <person name="Glastad K.M."/>
            <person name="Werren J.H."/>
            <person name="Vineis J.H."/>
            <person name="Bowen J.L."/>
            <person name="Friedrich M."/>
            <person name="Jones J."/>
            <person name="Robertson H.M."/>
            <person name="Feyereisen R."/>
            <person name="Mechler-Hickson A."/>
            <person name="Mathers N."/>
            <person name="Lee C.E."/>
            <person name="Colbourne J.K."/>
            <person name="Biales A."/>
            <person name="Johnston J.S."/>
            <person name="Wellborn G.A."/>
            <person name="Rosendale A.J."/>
            <person name="Cridge A.G."/>
            <person name="Munoz-Torres M.C."/>
            <person name="Bain P.A."/>
            <person name="Manny A.R."/>
            <person name="Major K.M."/>
            <person name="Lambert F.N."/>
            <person name="Vulpe C.D."/>
            <person name="Tuck P."/>
            <person name="Blalock B.J."/>
            <person name="Lin Y.-Y."/>
            <person name="Smith M.E."/>
            <person name="Ochoa-Acuna H."/>
            <person name="Chen M.-J.M."/>
            <person name="Childers C.P."/>
            <person name="Qu J."/>
            <person name="Dugan S."/>
            <person name="Lee S.L."/>
            <person name="Chao H."/>
            <person name="Dinh H."/>
            <person name="Han Y."/>
            <person name="Doddapaneni H."/>
            <person name="Worley K.C."/>
            <person name="Muzny D.M."/>
            <person name="Gibbs R.A."/>
            <person name="Richards S."/>
        </authorList>
    </citation>
    <scope>NUCLEOTIDE SEQUENCE</scope>
    <source>
        <strain evidence="8">HAZT.00-mixed</strain>
        <tissue evidence="8">Whole organism</tissue>
    </source>
</reference>
<dbReference type="GO" id="GO:0005634">
    <property type="term" value="C:nucleus"/>
    <property type="evidence" value="ECO:0007669"/>
    <property type="project" value="TreeGrafter"/>
</dbReference>
<name>A0A6A0HBM5_HYAAZ</name>
<dbReference type="InterPro" id="IPR007724">
    <property type="entry name" value="Poly_GlycHdrlase"/>
</dbReference>